<dbReference type="GO" id="GO:0006313">
    <property type="term" value="P:DNA transposition"/>
    <property type="evidence" value="ECO:0007669"/>
    <property type="project" value="InterPro"/>
</dbReference>
<dbReference type="GO" id="GO:0004803">
    <property type="term" value="F:transposase activity"/>
    <property type="evidence" value="ECO:0007669"/>
    <property type="project" value="InterPro"/>
</dbReference>
<evidence type="ECO:0000313" key="2">
    <source>
        <dbReference type="EMBL" id="KAA0973149.1"/>
    </source>
</evidence>
<dbReference type="OrthoDB" id="9767746at2"/>
<dbReference type="Proteomes" id="UP000323856">
    <property type="component" value="Unassembled WGS sequence"/>
</dbReference>
<dbReference type="PANTHER" id="PTHR34614:SF2">
    <property type="entry name" value="TRANSPOSASE IS4-LIKE DOMAIN-CONTAINING PROTEIN"/>
    <property type="match status" value="1"/>
</dbReference>
<organism evidence="2 3">
    <name type="scientific">Paeniglutamicibacter gangotriensis</name>
    <dbReference type="NCBI Taxonomy" id="254787"/>
    <lineage>
        <taxon>Bacteria</taxon>
        <taxon>Bacillati</taxon>
        <taxon>Actinomycetota</taxon>
        <taxon>Actinomycetes</taxon>
        <taxon>Micrococcales</taxon>
        <taxon>Micrococcaceae</taxon>
        <taxon>Paeniglutamicibacter</taxon>
    </lineage>
</organism>
<dbReference type="NCBIfam" id="NF033559">
    <property type="entry name" value="transpos_IS1634"/>
    <property type="match status" value="1"/>
</dbReference>
<dbReference type="RefSeq" id="WP_149621027.1">
    <property type="nucleotide sequence ID" value="NZ_VOBL01000035.1"/>
</dbReference>
<sequence>MEPGTKAMHVAINTSRRTNKAGVEVTYQSALIRRTYRQDGKVKHETLGNISYLPQHAIEDLQASLKGKTMVDAAARMHILRSLPHGHIDAITTMAHGLGFESLLGPACRNRDLIMALLTARICKPTSKLATLNWFTDTTLGTDLGPVSSDDLYAAMDWLLEQQPRIEKQLARTHLGPEHNPEGLALFDLSSSWVTGTHNPLAKFGYSRDKKRGCEQIEYGMLATRAGLPIAVRVFPGNTSDPASFIQIASEIQDLCGVRDLVLAGDRGMITNARIEDLKKDTDFSWVTGLRNTDIQKLAEDNGPLQMSLFDEQNLAEISHPKYPHERLIACRNPALATKRAHKRTSLLEATEEKLETIKKAVEAGRLKDAGKIGVKVGKILGTYNMAKHFILVITDEKFAYERNTESIKREADLDGIYVIRTNVPETTMDAPEAVRTYKSLANVEKIFKTLKTRDLGIRPIRHYTEDRTRAHVFLCMLAAHLTWHLRTAWAPLTFTDENRPVPQEPVAKVVRSAAAARKASTRKLDDGTTATSYQDLLTHMGTRTRNTTSVPGTEKTFELLSLPTPRQQRAMDLIDHHVQNHRK</sequence>
<comment type="caution">
    <text evidence="2">The sequence shown here is derived from an EMBL/GenBank/DDBJ whole genome shotgun (WGS) entry which is preliminary data.</text>
</comment>
<feature type="domain" description="Transposase IS4-like" evidence="1">
    <location>
        <begin position="222"/>
        <end position="480"/>
    </location>
</feature>
<dbReference type="GO" id="GO:0003677">
    <property type="term" value="F:DNA binding"/>
    <property type="evidence" value="ECO:0007669"/>
    <property type="project" value="InterPro"/>
</dbReference>
<dbReference type="InterPro" id="IPR012337">
    <property type="entry name" value="RNaseH-like_sf"/>
</dbReference>
<proteinExistence type="predicted"/>
<protein>
    <submittedName>
        <fullName evidence="2">IS1634 family transposase</fullName>
    </submittedName>
</protein>
<evidence type="ECO:0000259" key="1">
    <source>
        <dbReference type="Pfam" id="PF01609"/>
    </source>
</evidence>
<evidence type="ECO:0000313" key="3">
    <source>
        <dbReference type="Proteomes" id="UP000323856"/>
    </source>
</evidence>
<dbReference type="AlphaFoldDB" id="A0A5B0E6Z8"/>
<accession>A0A5B0E6Z8</accession>
<dbReference type="SUPFAM" id="SSF53098">
    <property type="entry name" value="Ribonuclease H-like"/>
    <property type="match status" value="1"/>
</dbReference>
<name>A0A5B0E6Z8_9MICC</name>
<dbReference type="InterPro" id="IPR002559">
    <property type="entry name" value="Transposase_11"/>
</dbReference>
<dbReference type="PANTHER" id="PTHR34614">
    <property type="match status" value="1"/>
</dbReference>
<gene>
    <name evidence="2" type="ORF">FQ154_19575</name>
</gene>
<reference evidence="2 3" key="1">
    <citation type="submission" date="2019-07" db="EMBL/GenBank/DDBJ databases">
        <title>Analysis of the biochemical properties, biological activity and biotechnological potential of siderophores and biosurfactants produced by Antarctic psychrotolerant bacteria.</title>
        <authorList>
            <person name="Styczynski M."/>
            <person name="Krucon T."/>
            <person name="Decewicz P."/>
            <person name="Dziewit L."/>
        </authorList>
    </citation>
    <scope>NUCLEOTIDE SEQUENCE [LARGE SCALE GENOMIC DNA]</scope>
    <source>
        <strain evidence="2 3">ANT_H27</strain>
    </source>
</reference>
<dbReference type="EMBL" id="VOBL01000035">
    <property type="protein sequence ID" value="KAA0973149.1"/>
    <property type="molecule type" value="Genomic_DNA"/>
</dbReference>
<dbReference type="InterPro" id="IPR047654">
    <property type="entry name" value="IS1634_transpos"/>
</dbReference>
<dbReference type="Pfam" id="PF01609">
    <property type="entry name" value="DDE_Tnp_1"/>
    <property type="match status" value="1"/>
</dbReference>